<evidence type="ECO:0000256" key="9">
    <source>
        <dbReference type="ARBA" id="ARBA00074262"/>
    </source>
</evidence>
<keyword evidence="6" id="KW-0325">Glycoprotein</keyword>
<feature type="transmembrane region" description="Helical" evidence="10">
    <location>
        <begin position="695"/>
        <end position="716"/>
    </location>
</feature>
<dbReference type="Ensembl" id="ENSPNAT00000026762.2">
    <property type="protein sequence ID" value="ENSPNAP00000034684.2"/>
    <property type="gene ID" value="ENSPNAG00000024149.2"/>
</dbReference>
<keyword evidence="13" id="KW-1185">Reference proteome</keyword>
<feature type="transmembrane region" description="Helical" evidence="10">
    <location>
        <begin position="797"/>
        <end position="822"/>
    </location>
</feature>
<evidence type="ECO:0000313" key="12">
    <source>
        <dbReference type="Ensembl" id="ENSPNAP00000034684.2"/>
    </source>
</evidence>
<reference evidence="12" key="2">
    <citation type="submission" date="2025-08" db="UniProtKB">
        <authorList>
            <consortium name="Ensembl"/>
        </authorList>
    </citation>
    <scope>IDENTIFICATION</scope>
</reference>
<evidence type="ECO:0000256" key="3">
    <source>
        <dbReference type="ARBA" id="ARBA00022692"/>
    </source>
</evidence>
<comment type="similarity">
    <text evidence="1">Belongs to the patched family.</text>
</comment>
<dbReference type="GeneTree" id="ENSGT00940000158727"/>
<evidence type="ECO:0000259" key="11">
    <source>
        <dbReference type="PROSITE" id="PS50156"/>
    </source>
</evidence>
<gene>
    <name evidence="12" type="primary">PTCHD3</name>
</gene>
<dbReference type="SUPFAM" id="SSF82866">
    <property type="entry name" value="Multidrug efflux transporter AcrB transmembrane domain"/>
    <property type="match status" value="2"/>
</dbReference>
<dbReference type="Pfam" id="PF02460">
    <property type="entry name" value="Patched"/>
    <property type="match status" value="1"/>
</dbReference>
<dbReference type="Gene3D" id="1.20.1640.10">
    <property type="entry name" value="Multidrug efflux transporter AcrB transmembrane domain"/>
    <property type="match status" value="2"/>
</dbReference>
<reference evidence="12 13" key="1">
    <citation type="submission" date="2020-10" db="EMBL/GenBank/DDBJ databases">
        <title>Pygocentrus nattereri (red-bellied piranha) genome, fPygNat1, primary haplotype.</title>
        <authorList>
            <person name="Myers G."/>
            <person name="Meyer A."/>
            <person name="Karagic N."/>
            <person name="Pippel M."/>
            <person name="Winkler S."/>
            <person name="Tracey A."/>
            <person name="Wood J."/>
            <person name="Formenti G."/>
            <person name="Howe K."/>
            <person name="Fedrigo O."/>
            <person name="Jarvis E.D."/>
        </authorList>
    </citation>
    <scope>NUCLEOTIDE SEQUENCE [LARGE SCALE GENOMIC DNA]</scope>
</reference>
<dbReference type="InterPro" id="IPR003392">
    <property type="entry name" value="PTHD_SSD"/>
</dbReference>
<keyword evidence="5 10" id="KW-0472">Membrane</keyword>
<evidence type="ECO:0000256" key="8">
    <source>
        <dbReference type="ARBA" id="ARBA00060429"/>
    </source>
</evidence>
<evidence type="ECO:0000313" key="13">
    <source>
        <dbReference type="Proteomes" id="UP001501920"/>
    </source>
</evidence>
<dbReference type="OMA" id="PTHASNR"/>
<feature type="transmembrane region" description="Helical" evidence="10">
    <location>
        <begin position="386"/>
        <end position="409"/>
    </location>
</feature>
<keyword evidence="2" id="KW-1003">Cell membrane</keyword>
<dbReference type="GO" id="GO:0097225">
    <property type="term" value="C:sperm midpiece"/>
    <property type="evidence" value="ECO:0007669"/>
    <property type="project" value="UniProtKB-ARBA"/>
</dbReference>
<dbReference type="AlphaFoldDB" id="A0A3B4EHB0"/>
<dbReference type="PANTHER" id="PTHR10796:SF60">
    <property type="entry name" value="PATCHED DOMAIN-CONTAINING PROTEIN 3"/>
    <property type="match status" value="1"/>
</dbReference>
<feature type="transmembrane region" description="Helical" evidence="10">
    <location>
        <begin position="252"/>
        <end position="274"/>
    </location>
</feature>
<proteinExistence type="inferred from homology"/>
<feature type="transmembrane region" description="Helical" evidence="10">
    <location>
        <begin position="29"/>
        <end position="49"/>
    </location>
</feature>
<keyword evidence="3 10" id="KW-0812">Transmembrane</keyword>
<dbReference type="Proteomes" id="UP001501920">
    <property type="component" value="Chromosome 3"/>
</dbReference>
<dbReference type="PANTHER" id="PTHR10796">
    <property type="entry name" value="PATCHED-RELATED"/>
    <property type="match status" value="1"/>
</dbReference>
<feature type="transmembrane region" description="Helical" evidence="10">
    <location>
        <begin position="728"/>
        <end position="747"/>
    </location>
</feature>
<evidence type="ECO:0000256" key="1">
    <source>
        <dbReference type="ARBA" id="ARBA00005585"/>
    </source>
</evidence>
<protein>
    <recommendedName>
        <fullName evidence="9">Patched domain-containing protein 3</fullName>
    </recommendedName>
</protein>
<evidence type="ECO:0000256" key="10">
    <source>
        <dbReference type="SAM" id="Phobius"/>
    </source>
</evidence>
<dbReference type="GO" id="GO:0016020">
    <property type="term" value="C:membrane"/>
    <property type="evidence" value="ECO:0007669"/>
    <property type="project" value="InterPro"/>
</dbReference>
<dbReference type="InterPro" id="IPR051697">
    <property type="entry name" value="Patched_domain-protein"/>
</dbReference>
<feature type="transmembrane region" description="Helical" evidence="10">
    <location>
        <begin position="355"/>
        <end position="374"/>
    </location>
</feature>
<comment type="function">
    <text evidence="7">May play a role in sperm development or sperm function. However, does not appear to have an essential role in spermatogenesis or male fertility.</text>
</comment>
<feature type="transmembrane region" description="Helical" evidence="10">
    <location>
        <begin position="316"/>
        <end position="335"/>
    </location>
</feature>
<feature type="transmembrane region" description="Helical" evidence="10">
    <location>
        <begin position="767"/>
        <end position="785"/>
    </location>
</feature>
<sequence length="908" mass="101903">MCRCKTDCLEKPLSSGFRCFGRLVGSHPWWFLILPLFVSGGLGAGFIFLRDRQANGIEDQFTPVNGLAKRERAFVQDHFRNTEDFSQLRLSTEGTFGSLIITSLKDNILLVDELTEVINLDQQVRRLNIEKPFASLCARTGGTCVSNPLLDIINYTASKISDIAIEYPTHKGVFLGSVLGDVQLEEGSSRARSAKAIRLFYFLKEENSTETAQWLKAFIHFFSNYTGQKTVSVSYFTSLSREEEFESSTASVIPLFSITYFLAITISIISCLRLDCVRNKVWVATFGVLSAGLAVLTSFGLLLFCGMPFAMTVASAPFLILGIGVDDMFIMISCWQKTKVKDQVEERLAETYKEAAISITITTLTDVLAFYIGLMTPFRSVQSFCVYTGTAVLFCYLYNITFFGAFLALNGRREQGNRHWLTCMVVPEIKDNPDGNICCVGGAYDEQTDTEKEMPIHLFVKKYYGPFLTHSCTKVFMIILYCGYLAASIYGCLQIQEGIELKHLAVDSSYVVKYYDNEKKYFSQYGPSVMIVIKDDKFQYWNTSAQASLNLCLEEFNNLPMTSKDFHVFWLQYYMLYGESLDLNNETIFKTYLSEFLQSSGFSQDVNFTGNHILASRMFIQTVNISSAIDEKNMLNAFRETAEKCQAADMLVYHYAFIYFDQYAVIVSNTIQNVVVATLVMLVISLLLIPNPLCSIWVTFAIASVIVGVAGFMALWDVNLDSISMINLVICIGFSVDFSAHISYAFVSSNEPSRNKKAIDSLYNLGYPMIQAAVSTIAGVVVLAASPSYIFRTFFKIMFLVILFGLVHGVVFIPVILSLIGFCGKAHNSIKDENTTKQHHNMKDQSAFACSNSGFASQNEFKMNPYAHELSSVYSWFPRASSKQRAVPDQSLIFNNSLPWKNADPDCP</sequence>
<accession>A0A3B4EHB0</accession>
<feature type="transmembrane region" description="Helical" evidence="10">
    <location>
        <begin position="281"/>
        <end position="304"/>
    </location>
</feature>
<name>A0A3B4EHB0_PYGNA</name>
<organism evidence="12 13">
    <name type="scientific">Pygocentrus nattereri</name>
    <name type="common">Red-bellied piranha</name>
    <dbReference type="NCBI Taxonomy" id="42514"/>
    <lineage>
        <taxon>Eukaryota</taxon>
        <taxon>Metazoa</taxon>
        <taxon>Chordata</taxon>
        <taxon>Craniata</taxon>
        <taxon>Vertebrata</taxon>
        <taxon>Euteleostomi</taxon>
        <taxon>Actinopterygii</taxon>
        <taxon>Neopterygii</taxon>
        <taxon>Teleostei</taxon>
        <taxon>Ostariophysi</taxon>
        <taxon>Characiformes</taxon>
        <taxon>Characoidei</taxon>
        <taxon>Pygocentrus</taxon>
    </lineage>
</organism>
<evidence type="ECO:0000256" key="5">
    <source>
        <dbReference type="ARBA" id="ARBA00023136"/>
    </source>
</evidence>
<feature type="domain" description="SSD" evidence="11">
    <location>
        <begin position="252"/>
        <end position="409"/>
    </location>
</feature>
<evidence type="ECO:0000256" key="6">
    <source>
        <dbReference type="ARBA" id="ARBA00023180"/>
    </source>
</evidence>
<evidence type="ECO:0000256" key="4">
    <source>
        <dbReference type="ARBA" id="ARBA00022989"/>
    </source>
</evidence>
<evidence type="ECO:0000256" key="2">
    <source>
        <dbReference type="ARBA" id="ARBA00022475"/>
    </source>
</evidence>
<dbReference type="PROSITE" id="PS50156">
    <property type="entry name" value="SSD"/>
    <property type="match status" value="1"/>
</dbReference>
<dbReference type="FunFam" id="1.20.1640.10:FF:000013">
    <property type="entry name" value="PaTched Related family"/>
    <property type="match status" value="1"/>
</dbReference>
<reference evidence="12" key="3">
    <citation type="submission" date="2025-09" db="UniProtKB">
        <authorList>
            <consortium name="Ensembl"/>
        </authorList>
    </citation>
    <scope>IDENTIFICATION</scope>
</reference>
<feature type="transmembrane region" description="Helical" evidence="10">
    <location>
        <begin position="663"/>
        <end position="689"/>
    </location>
</feature>
<keyword evidence="4 10" id="KW-1133">Transmembrane helix</keyword>
<evidence type="ECO:0000256" key="7">
    <source>
        <dbReference type="ARBA" id="ARBA00057027"/>
    </source>
</evidence>
<dbReference type="InterPro" id="IPR000731">
    <property type="entry name" value="SSD"/>
</dbReference>
<comment type="subcellular location">
    <subcellularLocation>
        <location evidence="8">Cell projection</location>
        <location evidence="8">Cilium</location>
        <location evidence="8">Flagellum membrane</location>
        <topology evidence="8">Multi-pass membrane protein</topology>
    </subcellularLocation>
</comment>